<protein>
    <submittedName>
        <fullName evidence="3">Class I SAM-dependent methyltransferase</fullName>
    </submittedName>
</protein>
<dbReference type="Pfam" id="PF13649">
    <property type="entry name" value="Methyltransf_25"/>
    <property type="match status" value="1"/>
</dbReference>
<feature type="domain" description="Methyltransferase" evidence="2">
    <location>
        <begin position="49"/>
        <end position="136"/>
    </location>
</feature>
<evidence type="ECO:0000256" key="1">
    <source>
        <dbReference type="ARBA" id="ARBA00022679"/>
    </source>
</evidence>
<proteinExistence type="predicted"/>
<keyword evidence="1" id="KW-0808">Transferase</keyword>
<evidence type="ECO:0000313" key="3">
    <source>
        <dbReference type="EMBL" id="UNY98588.1"/>
    </source>
</evidence>
<dbReference type="CDD" id="cd02440">
    <property type="entry name" value="AdoMet_MTases"/>
    <property type="match status" value="1"/>
</dbReference>
<evidence type="ECO:0000259" key="2">
    <source>
        <dbReference type="Pfam" id="PF13649"/>
    </source>
</evidence>
<name>A0ABY3YLL6_9FLAO</name>
<dbReference type="EMBL" id="CP094326">
    <property type="protein sequence ID" value="UNY98588.1"/>
    <property type="molecule type" value="Genomic_DNA"/>
</dbReference>
<reference evidence="3 4" key="1">
    <citation type="journal article" date="2018" name="Int. J. Syst. Evol. Microbiol.">
        <title>Zhouia spongiae sp. nov., isolated from a marine sponge.</title>
        <authorList>
            <person name="Zhuang L."/>
            <person name="Lin B."/>
            <person name="Qin F."/>
            <person name="Luo L."/>
        </authorList>
    </citation>
    <scope>NUCLEOTIDE SEQUENCE [LARGE SCALE GENOMIC DNA]</scope>
    <source>
        <strain evidence="3 4">HN-Y44</strain>
    </source>
</reference>
<keyword evidence="4" id="KW-1185">Reference proteome</keyword>
<dbReference type="GO" id="GO:0032259">
    <property type="term" value="P:methylation"/>
    <property type="evidence" value="ECO:0007669"/>
    <property type="project" value="UniProtKB-KW"/>
</dbReference>
<keyword evidence="3" id="KW-0489">Methyltransferase</keyword>
<organism evidence="3 4">
    <name type="scientific">Zhouia spongiae</name>
    <dbReference type="NCBI Taxonomy" id="2202721"/>
    <lineage>
        <taxon>Bacteria</taxon>
        <taxon>Pseudomonadati</taxon>
        <taxon>Bacteroidota</taxon>
        <taxon>Flavobacteriia</taxon>
        <taxon>Flavobacteriales</taxon>
        <taxon>Flavobacteriaceae</taxon>
        <taxon>Zhouia</taxon>
    </lineage>
</organism>
<dbReference type="PANTHER" id="PTHR43861:SF3">
    <property type="entry name" value="PUTATIVE (AFU_ORTHOLOGUE AFUA_2G14390)-RELATED"/>
    <property type="match status" value="1"/>
</dbReference>
<dbReference type="SUPFAM" id="SSF53335">
    <property type="entry name" value="S-adenosyl-L-methionine-dependent methyltransferases"/>
    <property type="match status" value="1"/>
</dbReference>
<dbReference type="InterPro" id="IPR041698">
    <property type="entry name" value="Methyltransf_25"/>
</dbReference>
<dbReference type="Gene3D" id="3.40.50.150">
    <property type="entry name" value="Vaccinia Virus protein VP39"/>
    <property type="match status" value="1"/>
</dbReference>
<dbReference type="PANTHER" id="PTHR43861">
    <property type="entry name" value="TRANS-ACONITATE 2-METHYLTRANSFERASE-RELATED"/>
    <property type="match status" value="1"/>
</dbReference>
<gene>
    <name evidence="3" type="ORF">MQE36_16095</name>
</gene>
<sequence length="213" mass="24294">MKKQSELKYKEFWNERYQDPAFAYGKEPNIFFKEQIEKLKPGTILLPADGEGRNGVFAAKLGWDVTAIDLSKEGQRKALQLASEQLVSINYVVDDIEKVELPDKSFDAIALIYAHFSSWKIHVIHQKLARLLKPGGLVIFEAFSKNHIKYQEIDSRAGGPKDVDMLFSPEQIRADFEGFEIQVLEEQKIVLNEGVFHKGTGSVIRFSGKKRSY</sequence>
<accession>A0ABY3YLL6</accession>
<dbReference type="InterPro" id="IPR029063">
    <property type="entry name" value="SAM-dependent_MTases_sf"/>
</dbReference>
<dbReference type="RefSeq" id="WP_242936994.1">
    <property type="nucleotide sequence ID" value="NZ_CP094326.1"/>
</dbReference>
<evidence type="ECO:0000313" key="4">
    <source>
        <dbReference type="Proteomes" id="UP000829476"/>
    </source>
</evidence>
<dbReference type="GO" id="GO:0008168">
    <property type="term" value="F:methyltransferase activity"/>
    <property type="evidence" value="ECO:0007669"/>
    <property type="project" value="UniProtKB-KW"/>
</dbReference>
<dbReference type="Proteomes" id="UP000829476">
    <property type="component" value="Chromosome"/>
</dbReference>